<organism evidence="2 3">
    <name type="scientific">Ruminococcus champanellensis (strain DSM 18848 / JCM 17042 / KCTC 15320 / 18P13)</name>
    <dbReference type="NCBI Taxonomy" id="213810"/>
    <lineage>
        <taxon>Bacteria</taxon>
        <taxon>Bacillati</taxon>
        <taxon>Bacillota</taxon>
        <taxon>Clostridia</taxon>
        <taxon>Eubacteriales</taxon>
        <taxon>Oscillospiraceae</taxon>
        <taxon>Ruminococcus</taxon>
    </lineage>
</organism>
<name>D4LFI9_RUMC1</name>
<gene>
    <name evidence="2" type="ordered locus">RUM_23960</name>
</gene>
<evidence type="ECO:0000313" key="3">
    <source>
        <dbReference type="Proteomes" id="UP000007054"/>
    </source>
</evidence>
<dbReference type="Proteomes" id="UP000007054">
    <property type="component" value="Chromosome"/>
</dbReference>
<sequence length="257" mass="27431">MNKEEFEAAARKYREELFRLYARQPAPPVPAPPDAPPMPRITPEPPPMQTHPAETAPSVPQLPLPMPEPEPEMPLPPPPEPVTPDNTPLGWTGNSLPPEVVLSGTGMPPSHAPAFPEAVTAEALVRVGEEPLPQGTGTLLITVRTADSAIPVEDAAVTITEDTPSGTDLIGILKTDENGEIRPLVLPAPMGDPNGKQVPFSKYSARVQADGYRTEQSVDIPIFAGIASMQDFLLIPLSASEAAGTGDITYYNQEPVY</sequence>
<accession>D4LFI9</accession>
<feature type="region of interest" description="Disordered" evidence="1">
    <location>
        <begin position="24"/>
        <end position="81"/>
    </location>
</feature>
<proteinExistence type="predicted"/>
<dbReference type="KEGG" id="rch:RUM_23960"/>
<evidence type="ECO:0000256" key="1">
    <source>
        <dbReference type="SAM" id="MobiDB-lite"/>
    </source>
</evidence>
<dbReference type="OrthoDB" id="1819742at2"/>
<dbReference type="EMBL" id="FP929052">
    <property type="protein sequence ID" value="CBL18384.1"/>
    <property type="molecule type" value="Genomic_DNA"/>
</dbReference>
<feature type="compositionally biased region" description="Pro residues" evidence="1">
    <location>
        <begin position="25"/>
        <end position="49"/>
    </location>
</feature>
<feature type="compositionally biased region" description="Pro residues" evidence="1">
    <location>
        <begin position="60"/>
        <end position="81"/>
    </location>
</feature>
<keyword evidence="3" id="KW-1185">Reference proteome</keyword>
<evidence type="ECO:0000313" key="2">
    <source>
        <dbReference type="EMBL" id="CBL18384.1"/>
    </source>
</evidence>
<dbReference type="HOGENOM" id="CLU_1081358_0_0_9"/>
<evidence type="ECO:0008006" key="4">
    <source>
        <dbReference type="Google" id="ProtNLM"/>
    </source>
</evidence>
<dbReference type="RefSeq" id="WP_015559290.1">
    <property type="nucleotide sequence ID" value="NC_021039.1"/>
</dbReference>
<dbReference type="AlphaFoldDB" id="D4LFI9"/>
<dbReference type="GeneID" id="83157138"/>
<dbReference type="PATRIC" id="fig|213810.4.peg.2292"/>
<dbReference type="STRING" id="213810.RUM_23960"/>
<reference evidence="2" key="2">
    <citation type="submission" date="2010-03" db="EMBL/GenBank/DDBJ databases">
        <authorList>
            <person name="Pajon A."/>
        </authorList>
    </citation>
    <scope>NUCLEOTIDE SEQUENCE</scope>
    <source>
        <strain evidence="2">Type strain: 18P13</strain>
    </source>
</reference>
<reference evidence="2" key="1">
    <citation type="submission" date="2010-03" db="EMBL/GenBank/DDBJ databases">
        <title>The genome sequence of Ruminococcus sp. 18P13.</title>
        <authorList>
            <consortium name="metaHIT consortium -- http://www.metahit.eu/"/>
            <person name="Pajon A."/>
            <person name="Turner K."/>
            <person name="Parkhill J."/>
            <person name="Bernalier A."/>
        </authorList>
    </citation>
    <scope>NUCLEOTIDE SEQUENCE [LARGE SCALE GENOMIC DNA]</scope>
    <source>
        <strain evidence="2">Type strain: 18P13</strain>
    </source>
</reference>
<protein>
    <recommendedName>
        <fullName evidence="4">Carboxypeptidase regulatory-like domain-containing protein</fullName>
    </recommendedName>
</protein>